<keyword evidence="5" id="KW-1185">Reference proteome</keyword>
<dbReference type="Gene3D" id="3.90.25.10">
    <property type="entry name" value="UDP-galactose 4-epimerase, domain 1"/>
    <property type="match status" value="1"/>
</dbReference>
<dbReference type="Proteomes" id="UP000006061">
    <property type="component" value="Chromosome"/>
</dbReference>
<dbReference type="KEGG" id="amo:Anamo_1232"/>
<evidence type="ECO:0000313" key="4">
    <source>
        <dbReference type="EMBL" id="AFM21846.1"/>
    </source>
</evidence>
<dbReference type="STRING" id="891968.Anamo_1232"/>
<dbReference type="CDD" id="cd05254">
    <property type="entry name" value="dTDP_HR_like_SDR_e"/>
    <property type="match status" value="1"/>
</dbReference>
<evidence type="ECO:0000256" key="2">
    <source>
        <dbReference type="RuleBase" id="RU364082"/>
    </source>
</evidence>
<dbReference type="PANTHER" id="PTHR10491:SF4">
    <property type="entry name" value="METHIONINE ADENOSYLTRANSFERASE 2 SUBUNIT BETA"/>
    <property type="match status" value="1"/>
</dbReference>
<comment type="similarity">
    <text evidence="1 2">Belongs to the dTDP-4-dehydrorhamnose reductase family.</text>
</comment>
<dbReference type="SUPFAM" id="SSF51735">
    <property type="entry name" value="NAD(P)-binding Rossmann-fold domains"/>
    <property type="match status" value="1"/>
</dbReference>
<feature type="domain" description="RmlD-like substrate binding" evidence="3">
    <location>
        <begin position="1"/>
        <end position="278"/>
    </location>
</feature>
<keyword evidence="2" id="KW-0521">NADP</keyword>
<dbReference type="PANTHER" id="PTHR10491">
    <property type="entry name" value="DTDP-4-DEHYDRORHAMNOSE REDUCTASE"/>
    <property type="match status" value="1"/>
</dbReference>
<dbReference type="InterPro" id="IPR005913">
    <property type="entry name" value="dTDP_dehydrorham_reduct"/>
</dbReference>
<proteinExistence type="inferred from homology"/>
<comment type="function">
    <text evidence="2">Catalyzes the reduction of dTDP-6-deoxy-L-lyxo-4-hexulose to yield dTDP-L-rhamnose.</text>
</comment>
<dbReference type="HOGENOM" id="CLU_045518_1_2_0"/>
<dbReference type="eggNOG" id="COG1091">
    <property type="taxonomic scope" value="Bacteria"/>
</dbReference>
<dbReference type="GO" id="GO:0019305">
    <property type="term" value="P:dTDP-rhamnose biosynthetic process"/>
    <property type="evidence" value="ECO:0007669"/>
    <property type="project" value="UniProtKB-UniPathway"/>
</dbReference>
<dbReference type="GO" id="GO:0005829">
    <property type="term" value="C:cytosol"/>
    <property type="evidence" value="ECO:0007669"/>
    <property type="project" value="TreeGrafter"/>
</dbReference>
<sequence length="285" mass="31986">MPIAITGPNGLLGREVAKVFKKEYDVIELPHDILDITDLNQVREVLSNHMPTVLVNCAAYTAVDKAEEEPKKANLVNGLGVRNLALACRDLSIDLVHISTDYVFNGNTDTPWRIFDVRDPINAYGYSKYLGERYLETVNPKYFLVRTSWLFGIGGPNFVSTILRTATKQTELRVVNDQFGCPTYALDLACFLFKLVKTGAYGVYHVTNQGITNWYDFAKEILRQAGINIPVVAVSSDEYVRPAKRPKNSALDPFPLKETVGSLPPFWQDALSRFLSETQTKECLD</sequence>
<dbReference type="EC" id="1.1.1.133" evidence="2"/>
<dbReference type="GO" id="GO:0008831">
    <property type="term" value="F:dTDP-4-dehydrorhamnose reductase activity"/>
    <property type="evidence" value="ECO:0007669"/>
    <property type="project" value="UniProtKB-EC"/>
</dbReference>
<organism evidence="4 5">
    <name type="scientific">Acetomicrobium mobile (strain ATCC BAA-54 / DSM 13181 / JCM 12221 / NGA)</name>
    <name type="common">Anaerobaculum mobile</name>
    <dbReference type="NCBI Taxonomy" id="891968"/>
    <lineage>
        <taxon>Bacteria</taxon>
        <taxon>Thermotogati</taxon>
        <taxon>Synergistota</taxon>
        <taxon>Synergistia</taxon>
        <taxon>Synergistales</taxon>
        <taxon>Acetomicrobiaceae</taxon>
        <taxon>Acetomicrobium</taxon>
    </lineage>
</organism>
<evidence type="ECO:0000313" key="5">
    <source>
        <dbReference type="Proteomes" id="UP000006061"/>
    </source>
</evidence>
<comment type="pathway">
    <text evidence="2">Carbohydrate biosynthesis; dTDP-L-rhamnose biosynthesis.</text>
</comment>
<dbReference type="InterPro" id="IPR029903">
    <property type="entry name" value="RmlD-like-bd"/>
</dbReference>
<dbReference type="EMBL" id="CP003198">
    <property type="protein sequence ID" value="AFM21846.1"/>
    <property type="molecule type" value="Genomic_DNA"/>
</dbReference>
<evidence type="ECO:0000256" key="1">
    <source>
        <dbReference type="ARBA" id="ARBA00010944"/>
    </source>
</evidence>
<dbReference type="PATRIC" id="fig|891968.3.peg.1228"/>
<name>I4BX39_ACEMN</name>
<accession>I4BX39</accession>
<dbReference type="InterPro" id="IPR036291">
    <property type="entry name" value="NAD(P)-bd_dom_sf"/>
</dbReference>
<dbReference type="NCBIfam" id="TIGR01214">
    <property type="entry name" value="rmlD"/>
    <property type="match status" value="1"/>
</dbReference>
<protein>
    <recommendedName>
        <fullName evidence="2">dTDP-4-dehydrorhamnose reductase</fullName>
        <ecNumber evidence="2">1.1.1.133</ecNumber>
    </recommendedName>
</protein>
<gene>
    <name evidence="4" type="ordered locus">Anamo_1232</name>
</gene>
<keyword evidence="2 4" id="KW-0560">Oxidoreductase</keyword>
<dbReference type="AlphaFoldDB" id="I4BX39"/>
<dbReference type="UniPathway" id="UPA00124"/>
<reference evidence="5" key="1">
    <citation type="journal article" date="2013" name="Stand. Genomic Sci.">
        <title>Complete genome sequence of the moderate thermophile Anaerobaculum mobile type strain (NGA(T)).</title>
        <authorList>
            <person name="Mavromatis K."/>
            <person name="Stackebrandt E."/>
            <person name="Held B."/>
            <person name="Lapidus A."/>
            <person name="Nolan M."/>
            <person name="Lucas S."/>
            <person name="Hammon N."/>
            <person name="Deshpande S."/>
            <person name="Cheng J.F."/>
            <person name="Tapia R."/>
            <person name="Goodwin L.A."/>
            <person name="Pitluck S."/>
            <person name="Liolios K."/>
            <person name="Pagani I."/>
            <person name="Ivanova N."/>
            <person name="Mikhailova N."/>
            <person name="Huntemann M."/>
            <person name="Pati A."/>
            <person name="Chen A."/>
            <person name="Palaniappan K."/>
            <person name="Land M."/>
            <person name="Rohde M."/>
            <person name="Spring S."/>
            <person name="Goker M."/>
            <person name="Woyke T."/>
            <person name="Detter J.C."/>
            <person name="Bristow J."/>
            <person name="Eisen J.A."/>
            <person name="Markowitz V."/>
            <person name="Hugenholtz P."/>
            <person name="Klenk H.P."/>
            <person name="Kyrpides N.C."/>
        </authorList>
    </citation>
    <scope>NUCLEOTIDE SEQUENCE</scope>
    <source>
        <strain evidence="5">ATCC BAA-54 / DSM 13181 / NGA</strain>
    </source>
</reference>
<dbReference type="Pfam" id="PF04321">
    <property type="entry name" value="RmlD_sub_bind"/>
    <property type="match status" value="1"/>
</dbReference>
<evidence type="ECO:0000259" key="3">
    <source>
        <dbReference type="Pfam" id="PF04321"/>
    </source>
</evidence>
<dbReference type="Gene3D" id="3.40.50.720">
    <property type="entry name" value="NAD(P)-binding Rossmann-like Domain"/>
    <property type="match status" value="1"/>
</dbReference>